<reference evidence="5" key="1">
    <citation type="submission" date="2025-08" db="UniProtKB">
        <authorList>
            <consortium name="Ensembl"/>
        </authorList>
    </citation>
    <scope>IDENTIFICATION</scope>
</reference>
<dbReference type="GO" id="GO:0070161">
    <property type="term" value="C:anchoring junction"/>
    <property type="evidence" value="ECO:0007669"/>
    <property type="project" value="UniProtKB-SubCell"/>
</dbReference>
<feature type="compositionally biased region" description="Pro residues" evidence="3">
    <location>
        <begin position="270"/>
        <end position="279"/>
    </location>
</feature>
<keyword evidence="2" id="KW-0965">Cell junction</keyword>
<reference evidence="5" key="2">
    <citation type="submission" date="2025-09" db="UniProtKB">
        <authorList>
            <consortium name="Ensembl"/>
        </authorList>
    </citation>
    <scope>IDENTIFICATION</scope>
</reference>
<feature type="region of interest" description="Disordered" evidence="3">
    <location>
        <begin position="1"/>
        <end position="235"/>
    </location>
</feature>
<name>A0A8C5IPP3_JUNHY</name>
<feature type="region of interest" description="Disordered" evidence="3">
    <location>
        <begin position="263"/>
        <end position="282"/>
    </location>
</feature>
<feature type="compositionally biased region" description="Pro residues" evidence="3">
    <location>
        <begin position="185"/>
        <end position="203"/>
    </location>
</feature>
<proteinExistence type="predicted"/>
<organism evidence="5 6">
    <name type="scientific">Junco hyemalis</name>
    <name type="common">Dark-eyed junco</name>
    <dbReference type="NCBI Taxonomy" id="40217"/>
    <lineage>
        <taxon>Eukaryota</taxon>
        <taxon>Metazoa</taxon>
        <taxon>Chordata</taxon>
        <taxon>Craniata</taxon>
        <taxon>Vertebrata</taxon>
        <taxon>Euteleostomi</taxon>
        <taxon>Archelosauria</taxon>
        <taxon>Archosauria</taxon>
        <taxon>Dinosauria</taxon>
        <taxon>Saurischia</taxon>
        <taxon>Theropoda</taxon>
        <taxon>Coelurosauria</taxon>
        <taxon>Aves</taxon>
        <taxon>Neognathae</taxon>
        <taxon>Neoaves</taxon>
        <taxon>Telluraves</taxon>
        <taxon>Australaves</taxon>
        <taxon>Passeriformes</taxon>
        <taxon>Passerellidae</taxon>
        <taxon>Junco</taxon>
    </lineage>
</organism>
<dbReference type="Proteomes" id="UP000694408">
    <property type="component" value="Unplaced"/>
</dbReference>
<dbReference type="Pfam" id="PF02208">
    <property type="entry name" value="Sorb"/>
    <property type="match status" value="1"/>
</dbReference>
<comment type="subcellular location">
    <subcellularLocation>
        <location evidence="1">Cell junction</location>
    </subcellularLocation>
</comment>
<accession>A0A8C5IPP3</accession>
<protein>
    <recommendedName>
        <fullName evidence="4">SoHo domain-containing protein</fullName>
    </recommendedName>
</protein>
<feature type="domain" description="SoHo" evidence="4">
    <location>
        <begin position="121"/>
        <end position="183"/>
    </location>
</feature>
<dbReference type="PROSITE" id="PS50831">
    <property type="entry name" value="SOHO"/>
    <property type="match status" value="1"/>
</dbReference>
<dbReference type="Ensembl" id="ENSJHYT00000006807.1">
    <property type="protein sequence ID" value="ENSJHYP00000005554.1"/>
    <property type="gene ID" value="ENSJHYG00000004525.1"/>
</dbReference>
<evidence type="ECO:0000256" key="3">
    <source>
        <dbReference type="SAM" id="MobiDB-lite"/>
    </source>
</evidence>
<dbReference type="InterPro" id="IPR003127">
    <property type="entry name" value="SoHo_dom"/>
</dbReference>
<evidence type="ECO:0000313" key="5">
    <source>
        <dbReference type="Ensembl" id="ENSJHYP00000005554.1"/>
    </source>
</evidence>
<feature type="compositionally biased region" description="Polar residues" evidence="3">
    <location>
        <begin position="62"/>
        <end position="77"/>
    </location>
</feature>
<evidence type="ECO:0000256" key="2">
    <source>
        <dbReference type="ARBA" id="ARBA00022949"/>
    </source>
</evidence>
<keyword evidence="6" id="KW-1185">Reference proteome</keyword>
<feature type="compositionally biased region" description="Gly residues" evidence="3">
    <location>
        <begin position="8"/>
        <end position="20"/>
    </location>
</feature>
<sequence>MGRPRSRAGGGSAPRGGPGHTGTQRRPGRSRCLPTLPGDVPVIRHRGSNTLNFHFHEPESRGTAQNSPGAPKSSGTESPEHPGDTWGHPPGRPSPSPRAAPACPRPPGWSATWTKDSKRRERRWVKYDGIGPVDETGMPLASRSSVDSPRDWYRSMFRQIHSKLPGEPGCAGGHGAGTERARPGPRSPPHPQSPTGTPIPAPPRRLHPGSVHRGEELGVAAGPGARGQCQPGRHSPELPVQVLLEQELEQLSEELDKDMRDMETRRAPRQVPPGPPAAPWAPQGIQVWAHPGVGTFNGGHIQL</sequence>
<evidence type="ECO:0000256" key="1">
    <source>
        <dbReference type="ARBA" id="ARBA00004282"/>
    </source>
</evidence>
<dbReference type="AlphaFoldDB" id="A0A8C5IPP3"/>
<evidence type="ECO:0000313" key="6">
    <source>
        <dbReference type="Proteomes" id="UP000694408"/>
    </source>
</evidence>
<evidence type="ECO:0000259" key="4">
    <source>
        <dbReference type="PROSITE" id="PS50831"/>
    </source>
</evidence>
<feature type="compositionally biased region" description="Pro residues" evidence="3">
    <location>
        <begin position="90"/>
        <end position="107"/>
    </location>
</feature>
<dbReference type="SMART" id="SM00459">
    <property type="entry name" value="Sorb"/>
    <property type="match status" value="1"/>
</dbReference>